<dbReference type="Gene3D" id="3.90.650.10">
    <property type="entry name" value="PurM-like C-terminal domain"/>
    <property type="match status" value="1"/>
</dbReference>
<keyword evidence="2" id="KW-0067">ATP-binding</keyword>
<dbReference type="Proteomes" id="UP000295367">
    <property type="component" value="Unassembled WGS sequence"/>
</dbReference>
<dbReference type="NCBIfam" id="TIGR01379">
    <property type="entry name" value="thiL"/>
    <property type="match status" value="1"/>
</dbReference>
<dbReference type="AlphaFoldDB" id="A0A4R3Y4V5"/>
<comment type="pathway">
    <text evidence="2">Cofactor biosynthesis; thiamine diphosphate biosynthesis; thiamine diphosphate from thiamine phosphate: step 1/1.</text>
</comment>
<dbReference type="SUPFAM" id="SSF56042">
    <property type="entry name" value="PurM C-terminal domain-like"/>
    <property type="match status" value="1"/>
</dbReference>
<comment type="miscellaneous">
    <text evidence="2">Reaction mechanism of ThiL seems to utilize a direct, inline transfer of the gamma-phosphate of ATP to TMP rather than a phosphorylated enzyme intermediate.</text>
</comment>
<dbReference type="PIRSF" id="PIRSF005303">
    <property type="entry name" value="Thiam_monoph_kin"/>
    <property type="match status" value="1"/>
</dbReference>
<dbReference type="GO" id="GO:0009229">
    <property type="term" value="P:thiamine diphosphate biosynthetic process"/>
    <property type="evidence" value="ECO:0007669"/>
    <property type="project" value="UniProtKB-UniRule"/>
</dbReference>
<dbReference type="GO" id="GO:0009228">
    <property type="term" value="P:thiamine biosynthetic process"/>
    <property type="evidence" value="ECO:0007669"/>
    <property type="project" value="UniProtKB-KW"/>
</dbReference>
<dbReference type="HAMAP" id="MF_02128">
    <property type="entry name" value="TMP_kinase"/>
    <property type="match status" value="1"/>
</dbReference>
<feature type="binding site" evidence="2">
    <location>
        <position position="210"/>
    </location>
    <ligand>
        <name>Mg(2+)</name>
        <dbReference type="ChEBI" id="CHEBI:18420"/>
        <label>5</label>
    </ligand>
</feature>
<dbReference type="InterPro" id="IPR006283">
    <property type="entry name" value="ThiL-like"/>
</dbReference>
<reference evidence="5 6" key="1">
    <citation type="submission" date="2019-03" db="EMBL/GenBank/DDBJ databases">
        <title>Genomic Encyclopedia of Type Strains, Phase IV (KMG-IV): sequencing the most valuable type-strain genomes for metagenomic binning, comparative biology and taxonomic classification.</title>
        <authorList>
            <person name="Goeker M."/>
        </authorList>
    </citation>
    <scope>NUCLEOTIDE SEQUENCE [LARGE SCALE GENOMIC DNA]</scope>
    <source>
        <strain evidence="5 6">DSM 100309</strain>
    </source>
</reference>
<comment type="caution">
    <text evidence="2">Lacks conserved residue(s) required for the propagation of feature annotation.</text>
</comment>
<evidence type="ECO:0000256" key="1">
    <source>
        <dbReference type="ARBA" id="ARBA00022977"/>
    </source>
</evidence>
<gene>
    <name evidence="2" type="primary">thiL</name>
    <name evidence="5" type="ORF">EDC63_109105</name>
</gene>
<feature type="binding site" evidence="2">
    <location>
        <position position="118"/>
    </location>
    <ligand>
        <name>Mg(2+)</name>
        <dbReference type="ChEBI" id="CHEBI:18420"/>
        <label>1</label>
    </ligand>
</feature>
<dbReference type="InterPro" id="IPR036921">
    <property type="entry name" value="PurM-like_N_sf"/>
</dbReference>
<dbReference type="UniPathway" id="UPA00060">
    <property type="reaction ID" value="UER00142"/>
</dbReference>
<comment type="caution">
    <text evidence="5">The sequence shown here is derived from an EMBL/GenBank/DDBJ whole genome shotgun (WGS) entry which is preliminary data.</text>
</comment>
<feature type="binding site" evidence="2">
    <location>
        <position position="43"/>
    </location>
    <ligand>
        <name>Mg(2+)</name>
        <dbReference type="ChEBI" id="CHEBI:18420"/>
        <label>1</label>
    </ligand>
</feature>
<dbReference type="Pfam" id="PF00586">
    <property type="entry name" value="AIRS"/>
    <property type="match status" value="1"/>
</dbReference>
<feature type="binding site" evidence="2">
    <location>
        <position position="50"/>
    </location>
    <ligand>
        <name>substrate</name>
    </ligand>
</feature>
<feature type="binding site" evidence="2">
    <location>
        <begin position="117"/>
        <end position="118"/>
    </location>
    <ligand>
        <name>ATP</name>
        <dbReference type="ChEBI" id="CHEBI:30616"/>
    </ligand>
</feature>
<keyword evidence="6" id="KW-1185">Reference proteome</keyword>
<feature type="binding site" evidence="2">
    <location>
        <position position="71"/>
    </location>
    <ligand>
        <name>Mg(2+)</name>
        <dbReference type="ChEBI" id="CHEBI:18420"/>
        <label>2</label>
    </ligand>
</feature>
<evidence type="ECO:0000259" key="4">
    <source>
        <dbReference type="Pfam" id="PF02769"/>
    </source>
</evidence>
<keyword evidence="2" id="KW-0460">Magnesium</keyword>
<organism evidence="5 6">
    <name type="scientific">Sulfurirhabdus autotrophica</name>
    <dbReference type="NCBI Taxonomy" id="1706046"/>
    <lineage>
        <taxon>Bacteria</taxon>
        <taxon>Pseudomonadati</taxon>
        <taxon>Pseudomonadota</taxon>
        <taxon>Betaproteobacteria</taxon>
        <taxon>Nitrosomonadales</taxon>
        <taxon>Sulfuricellaceae</taxon>
        <taxon>Sulfurirhabdus</taxon>
    </lineage>
</organism>
<dbReference type="OrthoDB" id="9802811at2"/>
<dbReference type="GO" id="GO:0009030">
    <property type="term" value="F:thiamine-phosphate kinase activity"/>
    <property type="evidence" value="ECO:0007669"/>
    <property type="project" value="UniProtKB-UniRule"/>
</dbReference>
<keyword evidence="2 5" id="KW-0418">Kinase</keyword>
<dbReference type="InterPro" id="IPR010918">
    <property type="entry name" value="PurM-like_C_dom"/>
</dbReference>
<feature type="binding site" evidence="2">
    <location>
        <position position="142"/>
    </location>
    <ligand>
        <name>ATP</name>
        <dbReference type="ChEBI" id="CHEBI:30616"/>
    </ligand>
</feature>
<evidence type="ECO:0000313" key="5">
    <source>
        <dbReference type="EMBL" id="TCV85434.1"/>
    </source>
</evidence>
<accession>A0A4R3Y4V5</accession>
<evidence type="ECO:0000256" key="2">
    <source>
        <dbReference type="HAMAP-Rule" id="MF_02128"/>
    </source>
</evidence>
<feature type="domain" description="PurM-like C-terminal" evidence="4">
    <location>
        <begin position="146"/>
        <end position="299"/>
    </location>
</feature>
<keyword evidence="1 2" id="KW-0784">Thiamine biosynthesis</keyword>
<dbReference type="PANTHER" id="PTHR30270:SF0">
    <property type="entry name" value="THIAMINE-MONOPHOSPHATE KINASE"/>
    <property type="match status" value="1"/>
</dbReference>
<comment type="function">
    <text evidence="2">Catalyzes the ATP-dependent phosphorylation of thiamine-monophosphate (TMP) to form thiamine-pyrophosphate (TPP), the active form of vitamin B1.</text>
</comment>
<dbReference type="CDD" id="cd02194">
    <property type="entry name" value="ThiL"/>
    <property type="match status" value="1"/>
</dbReference>
<feature type="binding site" evidence="2">
    <location>
        <position position="207"/>
    </location>
    <ligand>
        <name>Mg(2+)</name>
        <dbReference type="ChEBI" id="CHEBI:18420"/>
        <label>3</label>
    </ligand>
</feature>
<keyword evidence="2" id="KW-0808">Transferase</keyword>
<feature type="binding site" evidence="2">
    <location>
        <position position="258"/>
    </location>
    <ligand>
        <name>substrate</name>
    </ligand>
</feature>
<feature type="domain" description="PurM-like N-terminal" evidence="3">
    <location>
        <begin position="24"/>
        <end position="134"/>
    </location>
</feature>
<feature type="binding site" evidence="2">
    <location>
        <position position="26"/>
    </location>
    <ligand>
        <name>Mg(2+)</name>
        <dbReference type="ChEBI" id="CHEBI:18420"/>
        <label>3</label>
    </ligand>
</feature>
<feature type="binding site" evidence="2">
    <location>
        <position position="313"/>
    </location>
    <ligand>
        <name>substrate</name>
    </ligand>
</feature>
<comment type="similarity">
    <text evidence="2">Belongs to the thiamine-monophosphate kinase family.</text>
</comment>
<dbReference type="InterPro" id="IPR036676">
    <property type="entry name" value="PurM-like_C_sf"/>
</dbReference>
<comment type="catalytic activity">
    <reaction evidence="2">
        <text>thiamine phosphate + ATP = thiamine diphosphate + ADP</text>
        <dbReference type="Rhea" id="RHEA:15913"/>
        <dbReference type="ChEBI" id="CHEBI:30616"/>
        <dbReference type="ChEBI" id="CHEBI:37575"/>
        <dbReference type="ChEBI" id="CHEBI:58937"/>
        <dbReference type="ChEBI" id="CHEBI:456216"/>
        <dbReference type="EC" id="2.7.4.16"/>
    </reaction>
</comment>
<name>A0A4R3Y4V5_9PROT</name>
<dbReference type="EC" id="2.7.4.16" evidence="2"/>
<evidence type="ECO:0000313" key="6">
    <source>
        <dbReference type="Proteomes" id="UP000295367"/>
    </source>
</evidence>
<dbReference type="GO" id="GO:0005524">
    <property type="term" value="F:ATP binding"/>
    <property type="evidence" value="ECO:0007669"/>
    <property type="project" value="UniProtKB-UniRule"/>
</dbReference>
<dbReference type="GO" id="GO:0000287">
    <property type="term" value="F:magnesium ion binding"/>
    <property type="evidence" value="ECO:0007669"/>
    <property type="project" value="UniProtKB-UniRule"/>
</dbReference>
<feature type="binding site" evidence="2">
    <location>
        <position position="71"/>
    </location>
    <ligand>
        <name>Mg(2+)</name>
        <dbReference type="ChEBI" id="CHEBI:18420"/>
        <label>3</label>
    </ligand>
</feature>
<feature type="binding site" evidence="2">
    <location>
        <position position="71"/>
    </location>
    <ligand>
        <name>Mg(2+)</name>
        <dbReference type="ChEBI" id="CHEBI:18420"/>
        <label>4</label>
    </ligand>
</feature>
<dbReference type="PANTHER" id="PTHR30270">
    <property type="entry name" value="THIAMINE-MONOPHOSPHATE KINASE"/>
    <property type="match status" value="1"/>
</dbReference>
<proteinExistence type="inferred from homology"/>
<protein>
    <recommendedName>
        <fullName evidence="2">Thiamine-monophosphate kinase</fullName>
        <shortName evidence="2">TMP kinase</shortName>
        <shortName evidence="2">Thiamine-phosphate kinase</shortName>
        <ecNumber evidence="2">2.7.4.16</ecNumber>
    </recommendedName>
</protein>
<dbReference type="InterPro" id="IPR016188">
    <property type="entry name" value="PurM-like_N"/>
</dbReference>
<dbReference type="EMBL" id="SMCO01000009">
    <property type="protein sequence ID" value="TCV85434.1"/>
    <property type="molecule type" value="Genomic_DNA"/>
</dbReference>
<keyword evidence="2" id="KW-0547">Nucleotide-binding</keyword>
<dbReference type="Pfam" id="PF02769">
    <property type="entry name" value="AIRS_C"/>
    <property type="match status" value="1"/>
</dbReference>
<evidence type="ECO:0000259" key="3">
    <source>
        <dbReference type="Pfam" id="PF00586"/>
    </source>
</evidence>
<sequence length="317" mass="33534">MASEFDLIHRYFTRPAPSAILGVGDDAALIQPSPGMVLAVAADMLVAGRHFSYSDKAETVGHKSLAVNLSDMAAMGATPRWALLSLAIKDADEAWLQGFSEGFFALAQQFGVELIGGDTTSGPLNLSVQIMGEVPPGQALRRDGAQVGDEIWVSGTLGDAALGLANMQQRLVLTPAEAVACMAALHMPQPRVTLGLALRGMATAAIDISDGLLADLGHILERSNVAAEIEFDRLPASEIMRHHIENATAQQCLLAGGDDYELCFTVPAALHQKVSALSKKLDLPLTCIGSIKAGNELTLLKAGKYMLFTVKGFDHFA</sequence>
<dbReference type="SUPFAM" id="SSF55326">
    <property type="entry name" value="PurM N-terminal domain-like"/>
    <property type="match status" value="1"/>
</dbReference>
<dbReference type="Gene3D" id="3.30.1330.10">
    <property type="entry name" value="PurM-like, N-terminal domain"/>
    <property type="match status" value="1"/>
</dbReference>
<feature type="binding site" evidence="2">
    <location>
        <position position="26"/>
    </location>
    <ligand>
        <name>Mg(2+)</name>
        <dbReference type="ChEBI" id="CHEBI:18420"/>
        <label>4</label>
    </ligand>
</feature>
<dbReference type="RefSeq" id="WP_124946707.1">
    <property type="nucleotide sequence ID" value="NZ_BHVT01000039.1"/>
</dbReference>
<feature type="binding site" evidence="2">
    <location>
        <position position="209"/>
    </location>
    <ligand>
        <name>ATP</name>
        <dbReference type="ChEBI" id="CHEBI:30616"/>
    </ligand>
</feature>
<keyword evidence="2" id="KW-0479">Metal-binding</keyword>
<feature type="binding site" evidence="2">
    <location>
        <position position="43"/>
    </location>
    <ligand>
        <name>Mg(2+)</name>
        <dbReference type="ChEBI" id="CHEBI:18420"/>
        <label>2</label>
    </ligand>
</feature>